<dbReference type="OrthoDB" id="9799970at2"/>
<accession>A0A369TMZ3</accession>
<dbReference type="GO" id="GO:0008233">
    <property type="term" value="F:peptidase activity"/>
    <property type="evidence" value="ECO:0007669"/>
    <property type="project" value="InterPro"/>
</dbReference>
<dbReference type="InterPro" id="IPR039561">
    <property type="entry name" value="Peptidase_M15C"/>
</dbReference>
<dbReference type="SUPFAM" id="SSF55166">
    <property type="entry name" value="Hedgehog/DD-peptidase"/>
    <property type="match status" value="1"/>
</dbReference>
<dbReference type="RefSeq" id="WP_114512759.1">
    <property type="nucleotide sequence ID" value="NZ_QPMK01000024.1"/>
</dbReference>
<keyword evidence="2" id="KW-0812">Transmembrane</keyword>
<dbReference type="Gene3D" id="3.30.1380.10">
    <property type="match status" value="1"/>
</dbReference>
<feature type="coiled-coil region" evidence="1">
    <location>
        <begin position="41"/>
        <end position="75"/>
    </location>
</feature>
<evidence type="ECO:0000256" key="2">
    <source>
        <dbReference type="SAM" id="Phobius"/>
    </source>
</evidence>
<evidence type="ECO:0000259" key="3">
    <source>
        <dbReference type="Pfam" id="PF13539"/>
    </source>
</evidence>
<dbReference type="AlphaFoldDB" id="A0A369TMZ3"/>
<comment type="caution">
    <text evidence="4">The sequence shown here is derived from an EMBL/GenBank/DDBJ whole genome shotgun (WGS) entry which is preliminary data.</text>
</comment>
<dbReference type="InterPro" id="IPR009045">
    <property type="entry name" value="Zn_M74/Hedgehog-like"/>
</dbReference>
<name>A0A369TMZ3_9RHOB</name>
<protein>
    <submittedName>
        <fullName evidence="4">M15 family peptidase</fullName>
    </submittedName>
</protein>
<evidence type="ECO:0000256" key="1">
    <source>
        <dbReference type="SAM" id="Coils"/>
    </source>
</evidence>
<sequence length="294" mass="31666">MREGAVIGPIIVAIGLVVAAIALAVVGALLQTADGSTELRLERAEAETAQLRSQIDTLRTELRDVQAELDTQAEDVALAAANPTYAPPAATDLGVTAPVILGQDEGEGEEPPGTEAMTEVMKLAKERFNKGITQPRNSVMLEVLGAPRESKTVDCSGVTQPRLKAQLETRQVGPIRVTMLKPALESLERIMAKLQATEPDIYEALGTAGALCARLIRGSRSSWSNHSWGTAIDVKLQGRLDGFGDGGTQFGLLLLAELFNEEGWYWGATYNREDSMHFEVGVETLKKWQAEGQL</sequence>
<dbReference type="EMBL" id="QPMK01000024">
    <property type="protein sequence ID" value="RDD64316.1"/>
    <property type="molecule type" value="Genomic_DNA"/>
</dbReference>
<keyword evidence="2" id="KW-0472">Membrane</keyword>
<keyword evidence="1" id="KW-0175">Coiled coil</keyword>
<feature type="domain" description="Peptidase M15C" evidence="3">
    <location>
        <begin position="218"/>
        <end position="280"/>
    </location>
</feature>
<gene>
    <name evidence="4" type="ORF">DU478_20630</name>
</gene>
<proteinExistence type="predicted"/>
<feature type="transmembrane region" description="Helical" evidence="2">
    <location>
        <begin position="6"/>
        <end position="30"/>
    </location>
</feature>
<evidence type="ECO:0000313" key="5">
    <source>
        <dbReference type="Proteomes" id="UP000253977"/>
    </source>
</evidence>
<evidence type="ECO:0000313" key="4">
    <source>
        <dbReference type="EMBL" id="RDD64316.1"/>
    </source>
</evidence>
<dbReference type="Proteomes" id="UP000253977">
    <property type="component" value="Unassembled WGS sequence"/>
</dbReference>
<reference evidence="4 5" key="1">
    <citation type="submission" date="2018-07" db="EMBL/GenBank/DDBJ databases">
        <title>Thalassococcus profundi sp. nov., a marine bacterium isolated from deep seawater of Okinawa Trough.</title>
        <authorList>
            <person name="Yu M."/>
        </authorList>
    </citation>
    <scope>NUCLEOTIDE SEQUENCE [LARGE SCALE GENOMIC DNA]</scope>
    <source>
        <strain evidence="4 5">WRAS1</strain>
    </source>
</reference>
<keyword evidence="5" id="KW-1185">Reference proteome</keyword>
<dbReference type="Pfam" id="PF13539">
    <property type="entry name" value="Peptidase_M15_4"/>
    <property type="match status" value="1"/>
</dbReference>
<keyword evidence="2" id="KW-1133">Transmembrane helix</keyword>
<organism evidence="4 5">
    <name type="scientific">Thalassococcus profundi</name>
    <dbReference type="NCBI Taxonomy" id="2282382"/>
    <lineage>
        <taxon>Bacteria</taxon>
        <taxon>Pseudomonadati</taxon>
        <taxon>Pseudomonadota</taxon>
        <taxon>Alphaproteobacteria</taxon>
        <taxon>Rhodobacterales</taxon>
        <taxon>Roseobacteraceae</taxon>
        <taxon>Thalassococcus</taxon>
    </lineage>
</organism>